<dbReference type="PANTHER" id="PTHR43549">
    <property type="entry name" value="MULTIDRUG RESISTANCE PROTEIN YPNP-RELATED"/>
    <property type="match status" value="1"/>
</dbReference>
<evidence type="ECO:0000256" key="6">
    <source>
        <dbReference type="ARBA" id="ARBA00023136"/>
    </source>
</evidence>
<feature type="transmembrane region" description="Helical" evidence="7">
    <location>
        <begin position="401"/>
        <end position="424"/>
    </location>
</feature>
<evidence type="ECO:0000256" key="7">
    <source>
        <dbReference type="SAM" id="Phobius"/>
    </source>
</evidence>
<evidence type="ECO:0000256" key="2">
    <source>
        <dbReference type="ARBA" id="ARBA00022448"/>
    </source>
</evidence>
<evidence type="ECO:0000313" key="9">
    <source>
        <dbReference type="Proteomes" id="UP001595925"/>
    </source>
</evidence>
<keyword evidence="4 7" id="KW-0812">Transmembrane</keyword>
<keyword evidence="3" id="KW-1003">Cell membrane</keyword>
<evidence type="ECO:0000256" key="4">
    <source>
        <dbReference type="ARBA" id="ARBA00022692"/>
    </source>
</evidence>
<reference evidence="8 9" key="1">
    <citation type="journal article" date="2019" name="Int. J. Syst. Evol. Microbiol.">
        <title>The Global Catalogue of Microorganisms (GCM) 10K type strain sequencing project: providing services to taxonomists for standard genome sequencing and annotation.</title>
        <authorList>
            <consortium name="The Broad Institute Genomics Platform"/>
            <consortium name="The Broad Institute Genome Sequencing Center for Infectious Disease"/>
            <person name="Wu L."/>
            <person name="Ma J."/>
        </authorList>
    </citation>
    <scope>NUCLEOTIDE SEQUENCE [LARGE SCALE GENOMIC DNA]</scope>
    <source>
        <strain evidence="8 9">CGMCC 1.15824</strain>
    </source>
</reference>
<feature type="transmembrane region" description="Helical" evidence="7">
    <location>
        <begin position="430"/>
        <end position="450"/>
    </location>
</feature>
<dbReference type="RefSeq" id="WP_114577761.1">
    <property type="nucleotide sequence ID" value="NZ_JAIVEF010000008.1"/>
</dbReference>
<dbReference type="AlphaFoldDB" id="A0ABD5QE07"/>
<dbReference type="CDD" id="cd13142">
    <property type="entry name" value="MATE_like_12"/>
    <property type="match status" value="1"/>
</dbReference>
<feature type="transmembrane region" description="Helical" evidence="7">
    <location>
        <begin position="140"/>
        <end position="162"/>
    </location>
</feature>
<dbReference type="GO" id="GO:0005886">
    <property type="term" value="C:plasma membrane"/>
    <property type="evidence" value="ECO:0007669"/>
    <property type="project" value="UniProtKB-SubCell"/>
</dbReference>
<dbReference type="PIRSF" id="PIRSF006603">
    <property type="entry name" value="DinF"/>
    <property type="match status" value="1"/>
</dbReference>
<organism evidence="8 9">
    <name type="scientific">Saliphagus infecundisoli</name>
    <dbReference type="NCBI Taxonomy" id="1849069"/>
    <lineage>
        <taxon>Archaea</taxon>
        <taxon>Methanobacteriati</taxon>
        <taxon>Methanobacteriota</taxon>
        <taxon>Stenosarchaea group</taxon>
        <taxon>Halobacteria</taxon>
        <taxon>Halobacteriales</taxon>
        <taxon>Natrialbaceae</taxon>
        <taxon>Saliphagus</taxon>
    </lineage>
</organism>
<dbReference type="EMBL" id="JBHSJG010000019">
    <property type="protein sequence ID" value="MFC4987262.1"/>
    <property type="molecule type" value="Genomic_DNA"/>
</dbReference>
<dbReference type="InterPro" id="IPR048279">
    <property type="entry name" value="MdtK-like"/>
</dbReference>
<sequence>MASGEHAEELTEGTLLKPMVRLAWPLVVIQLLQVAYNVGDTFWLGMLSETAVGAISLAFPLIFLLISVGGGFTAAGAILIAQHTGAESGEDGLIAGQTLSVISLVAIVLGIAGYFATDPMLALLPADAETAVEIVPQAAAYMRVFFLGLPFLFGFYVFVSLMRGYGNTRAPMRVMAVSVAINLALDPLLIFGVGPLPALGIQGAAVATVASRGVATAIGFYVLFATDVGPAIKAEHLWPRLEYVGEITRLGVPTALEQSMSSLAMISLTAMVATFPPAVVAAYGLGNRLISLAFLPAMGMGQATDTIVGKNLGAGEPERAARATWVAGGVVAAVMLAVALVAIAVPEPIVGVFMMADTPGAAATIDYGATYLRFAATMFVFMGVLQVILGAFRGAGNTKTALAFSVVTLWIARVPVTYYLVFVAGWGTTGIWLGVVVGDIVGAIAAIAWFRRGTWKESLVESGGERDSTDSTTPADPTD</sequence>
<gene>
    <name evidence="8" type="ORF">ACFPFO_05675</name>
</gene>
<keyword evidence="6 7" id="KW-0472">Membrane</keyword>
<dbReference type="InterPro" id="IPR052031">
    <property type="entry name" value="Membrane_Transporter-Flippase"/>
</dbReference>
<protein>
    <submittedName>
        <fullName evidence="8">MATE family efflux transporter</fullName>
    </submittedName>
</protein>
<feature type="transmembrane region" description="Helical" evidence="7">
    <location>
        <begin position="263"/>
        <end position="283"/>
    </location>
</feature>
<dbReference type="InterPro" id="IPR002528">
    <property type="entry name" value="MATE_fam"/>
</dbReference>
<dbReference type="NCBIfam" id="TIGR00797">
    <property type="entry name" value="matE"/>
    <property type="match status" value="1"/>
</dbReference>
<feature type="transmembrane region" description="Helical" evidence="7">
    <location>
        <begin position="22"/>
        <end position="39"/>
    </location>
</feature>
<evidence type="ECO:0000256" key="1">
    <source>
        <dbReference type="ARBA" id="ARBA00004651"/>
    </source>
</evidence>
<feature type="transmembrane region" description="Helical" evidence="7">
    <location>
        <begin position="93"/>
        <end position="116"/>
    </location>
</feature>
<comment type="subcellular location">
    <subcellularLocation>
        <location evidence="1">Cell membrane</location>
        <topology evidence="1">Multi-pass membrane protein</topology>
    </subcellularLocation>
</comment>
<name>A0ABD5QE07_9EURY</name>
<keyword evidence="5 7" id="KW-1133">Transmembrane helix</keyword>
<evidence type="ECO:0000256" key="5">
    <source>
        <dbReference type="ARBA" id="ARBA00022989"/>
    </source>
</evidence>
<dbReference type="Pfam" id="PF01554">
    <property type="entry name" value="MatE"/>
    <property type="match status" value="2"/>
</dbReference>
<proteinExistence type="predicted"/>
<accession>A0ABD5QE07</accession>
<evidence type="ECO:0000313" key="8">
    <source>
        <dbReference type="EMBL" id="MFC4987262.1"/>
    </source>
</evidence>
<comment type="caution">
    <text evidence="8">The sequence shown here is derived from an EMBL/GenBank/DDBJ whole genome shotgun (WGS) entry which is preliminary data.</text>
</comment>
<dbReference type="Proteomes" id="UP001595925">
    <property type="component" value="Unassembled WGS sequence"/>
</dbReference>
<feature type="transmembrane region" description="Helical" evidence="7">
    <location>
        <begin position="371"/>
        <end position="389"/>
    </location>
</feature>
<keyword evidence="9" id="KW-1185">Reference proteome</keyword>
<keyword evidence="2" id="KW-0813">Transport</keyword>
<feature type="transmembrane region" description="Helical" evidence="7">
    <location>
        <begin position="320"/>
        <end position="345"/>
    </location>
</feature>
<dbReference type="PANTHER" id="PTHR43549:SF2">
    <property type="entry name" value="MULTIDRUG RESISTANCE PROTEIN NORM-RELATED"/>
    <property type="match status" value="1"/>
</dbReference>
<feature type="transmembrane region" description="Helical" evidence="7">
    <location>
        <begin position="174"/>
        <end position="193"/>
    </location>
</feature>
<feature type="transmembrane region" description="Helical" evidence="7">
    <location>
        <begin position="51"/>
        <end position="81"/>
    </location>
</feature>
<evidence type="ECO:0000256" key="3">
    <source>
        <dbReference type="ARBA" id="ARBA00022475"/>
    </source>
</evidence>